<dbReference type="Proteomes" id="UP000273252">
    <property type="component" value="Unassembled WGS sequence"/>
</dbReference>
<dbReference type="InterPro" id="IPR027417">
    <property type="entry name" value="P-loop_NTPase"/>
</dbReference>
<organism evidence="3 4">
    <name type="scientific">Vibrio sinensis</name>
    <dbReference type="NCBI Taxonomy" id="2302434"/>
    <lineage>
        <taxon>Bacteria</taxon>
        <taxon>Pseudomonadati</taxon>
        <taxon>Pseudomonadota</taxon>
        <taxon>Gammaproteobacteria</taxon>
        <taxon>Vibrionales</taxon>
        <taxon>Vibrionaceae</taxon>
        <taxon>Vibrio</taxon>
    </lineage>
</organism>
<protein>
    <recommendedName>
        <fullName evidence="2">Protein CR006 P-loop domain-containing protein</fullName>
    </recommendedName>
</protein>
<evidence type="ECO:0000259" key="2">
    <source>
        <dbReference type="Pfam" id="PF13166"/>
    </source>
</evidence>
<name>A0A3A6R2S5_9VIBR</name>
<reference evidence="3 4" key="1">
    <citation type="submission" date="2018-08" db="EMBL/GenBank/DDBJ databases">
        <title>Vibrio isolated from the Eastern China Marginal Seas.</title>
        <authorList>
            <person name="Li Y."/>
        </authorList>
    </citation>
    <scope>NUCLEOTIDE SEQUENCE [LARGE SCALE GENOMIC DNA]</scope>
    <source>
        <strain evidence="3 4">BEI233</strain>
    </source>
</reference>
<accession>A0A3A6R2S5</accession>
<evidence type="ECO:0000256" key="1">
    <source>
        <dbReference type="SAM" id="Coils"/>
    </source>
</evidence>
<comment type="caution">
    <text evidence="3">The sequence shown here is derived from an EMBL/GenBank/DDBJ whole genome shotgun (WGS) entry which is preliminary data.</text>
</comment>
<dbReference type="InterPro" id="IPR026866">
    <property type="entry name" value="CR006_AAA"/>
</dbReference>
<evidence type="ECO:0000313" key="3">
    <source>
        <dbReference type="EMBL" id="RJX70924.1"/>
    </source>
</evidence>
<dbReference type="EMBL" id="QVMU01000009">
    <property type="protein sequence ID" value="RJX70924.1"/>
    <property type="molecule type" value="Genomic_DNA"/>
</dbReference>
<dbReference type="AlphaFoldDB" id="A0A3A6R2S5"/>
<feature type="domain" description="Protein CR006 P-loop" evidence="2">
    <location>
        <begin position="22"/>
        <end position="723"/>
    </location>
</feature>
<sequence>MSDSITIKGVTSYHPTTPQIIDISKQNTLIFGLNGAGKSTISNFLYDREKFDSCSLNVEGSFTPIVYNQAFVEQHFVKSSMQEGVFTLSKDNADLEARIAEKSKLREKLLELYNGIKAKISEAETAQGKATDSAIEEVFKQKNIIEKTSLAPFLEGFKRPKSNFYKQVKSQKGVSQDSIESLQAEYDSLTQSDKALPTLIELPSPPSLSIEETTILSEPIVGSSSSQLTEFITELNNQNWVKNGKDSYLAEEQTKCPFCQKDTIDDTFRSELAALFDKTYDSNVQKVEAISKSYGDAVTNYITSIQAAFINCSLYDPNLHKVDPVIALLERVYQDNLDLIKSKIEKPSLSIEIIDYQEKSAPLMSISEEINAAVKVIIIKARKFKESKKDIQDRMWDSVRYHTESIFSLEKRLIDEKDSDIKQLNADLKRVKLVGQKVASRISYLRSKTSNIDDTIERININLKSLGLTSFEIVSSTDPEQQNYFVLSRGEKTNEGKEVFKSLSEGEKTLITFLYFIEKCNGSMSKDSDIADKEKLIVIDDPISSLSQNYIYDIASLTHTKIIKGNKFKKVIVLTHSLFFYQELLKLAPQGKDKKGNDRFNDKYSLYRLNKKQYTNVQPMNKGELKNDYQSLWQIIKDVIEGSANPVVLPNVMRNIIEYYFGFVHKRDKLSDILNELAEKEPEQGHKAFYRYINRSSHSDPTNIGLMVEVEPQAYLERFKSIFIESQDEEHYHCMMES</sequence>
<keyword evidence="4" id="KW-1185">Reference proteome</keyword>
<feature type="coiled-coil region" evidence="1">
    <location>
        <begin position="92"/>
        <end position="126"/>
    </location>
</feature>
<gene>
    <name evidence="3" type="ORF">DZ860_11355</name>
</gene>
<dbReference type="RefSeq" id="WP_120031338.1">
    <property type="nucleotide sequence ID" value="NZ_QVMU01000009.1"/>
</dbReference>
<proteinExistence type="predicted"/>
<dbReference type="SUPFAM" id="SSF52540">
    <property type="entry name" value="P-loop containing nucleoside triphosphate hydrolases"/>
    <property type="match status" value="1"/>
</dbReference>
<keyword evidence="1" id="KW-0175">Coiled coil</keyword>
<dbReference type="Pfam" id="PF13166">
    <property type="entry name" value="AAA_13"/>
    <property type="match status" value="1"/>
</dbReference>
<dbReference type="Gene3D" id="3.40.50.300">
    <property type="entry name" value="P-loop containing nucleotide triphosphate hydrolases"/>
    <property type="match status" value="2"/>
</dbReference>
<evidence type="ECO:0000313" key="4">
    <source>
        <dbReference type="Proteomes" id="UP000273252"/>
    </source>
</evidence>
<dbReference type="OrthoDB" id="9795565at2"/>